<feature type="domain" description="YgjP-like metallopeptidase" evidence="1">
    <location>
        <begin position="17"/>
        <end position="214"/>
    </location>
</feature>
<dbReference type="AlphaFoldDB" id="A0A009IK97"/>
<dbReference type="Pfam" id="PF01863">
    <property type="entry name" value="YgjP-like"/>
    <property type="match status" value="1"/>
</dbReference>
<evidence type="ECO:0000259" key="1">
    <source>
        <dbReference type="Pfam" id="PF01863"/>
    </source>
</evidence>
<dbReference type="Proteomes" id="UP000020595">
    <property type="component" value="Unassembled WGS sequence"/>
</dbReference>
<dbReference type="Gene3D" id="3.30.2010.10">
    <property type="entry name" value="Metalloproteases ('zincins'), catalytic domain"/>
    <property type="match status" value="1"/>
</dbReference>
<dbReference type="InterPro" id="IPR002725">
    <property type="entry name" value="YgjP-like_metallopeptidase"/>
</dbReference>
<protein>
    <recommendedName>
        <fullName evidence="1">YgjP-like metallopeptidase domain-containing protein</fullName>
    </recommendedName>
</protein>
<dbReference type="PANTHER" id="PTHR30399:SF1">
    <property type="entry name" value="UTP PYROPHOSPHATASE"/>
    <property type="match status" value="1"/>
</dbReference>
<dbReference type="InterPro" id="IPR053136">
    <property type="entry name" value="UTP_pyrophosphatase-like"/>
</dbReference>
<name>A0A009IK97_ACIB9</name>
<comment type="caution">
    <text evidence="2">The sequence shown here is derived from an EMBL/GenBank/DDBJ whole genome shotgun (WGS) entry which is preliminary data.</text>
</comment>
<sequence>MAVEMPEIKIVRHVRARKLRLRVEPASIRLTVPLFCSKKQIQQFLAQSEQWLIETWNKQHHVRSTSFEIPSEISFFNREQPFQIVVQKQHRIFQFDWENSYLFIKDQQPYQALQNAVIAYAKQELPVLLSELSQKTRLSYAECAIRRPKTRWGSCSSQHNIMLHAGLVLMPAQITRYVCIHELAHTKHFDHSPAFWAEVAKFDPNYMQHRRQLKGNPLPAWWYVTT</sequence>
<dbReference type="EMBL" id="JEWH01000057">
    <property type="protein sequence ID" value="EXB04193.1"/>
    <property type="molecule type" value="Genomic_DNA"/>
</dbReference>
<accession>A0A009IK97</accession>
<dbReference type="PANTHER" id="PTHR30399">
    <property type="entry name" value="UNCHARACTERIZED PROTEIN YGJP"/>
    <property type="match status" value="1"/>
</dbReference>
<evidence type="ECO:0000313" key="3">
    <source>
        <dbReference type="Proteomes" id="UP000020595"/>
    </source>
</evidence>
<proteinExistence type="predicted"/>
<gene>
    <name evidence="2" type="ORF">J512_3363</name>
</gene>
<organism evidence="2 3">
    <name type="scientific">Acinetobacter baumannii (strain 1295743)</name>
    <dbReference type="NCBI Taxonomy" id="1310613"/>
    <lineage>
        <taxon>Bacteria</taxon>
        <taxon>Pseudomonadati</taxon>
        <taxon>Pseudomonadota</taxon>
        <taxon>Gammaproteobacteria</taxon>
        <taxon>Moraxellales</taxon>
        <taxon>Moraxellaceae</taxon>
        <taxon>Acinetobacter</taxon>
        <taxon>Acinetobacter calcoaceticus/baumannii complex</taxon>
    </lineage>
</organism>
<evidence type="ECO:0000313" key="2">
    <source>
        <dbReference type="EMBL" id="EXB04193.1"/>
    </source>
</evidence>
<reference evidence="2 3" key="1">
    <citation type="submission" date="2014-02" db="EMBL/GenBank/DDBJ databases">
        <title>Comparative genomics and transcriptomics to identify genetic mechanisms underlying the emergence of carbapenem resistant Acinetobacter baumannii (CRAb).</title>
        <authorList>
            <person name="Harris A.D."/>
            <person name="Johnson K.J."/>
            <person name="George J."/>
            <person name="Shefchek K."/>
            <person name="Daugherty S.C."/>
            <person name="Parankush S."/>
            <person name="Sadzewicz L."/>
            <person name="Tallon L."/>
            <person name="Sengamalay N."/>
            <person name="Hazen T.H."/>
            <person name="Rasko D.A."/>
        </authorList>
    </citation>
    <scope>NUCLEOTIDE SEQUENCE [LARGE SCALE GENOMIC DNA]</scope>
    <source>
        <strain evidence="2 3">1295743</strain>
    </source>
</reference>
<dbReference type="CDD" id="cd07344">
    <property type="entry name" value="M48_yhfN_like"/>
    <property type="match status" value="1"/>
</dbReference>
<dbReference type="RefSeq" id="WP_002125884.1">
    <property type="nucleotide sequence ID" value="NZ_JEWH01000057.1"/>
</dbReference>
<dbReference type="PATRIC" id="fig|1310613.3.peg.3233"/>